<dbReference type="EMBL" id="CM042883">
    <property type="protein sequence ID" value="KAI4378411.1"/>
    <property type="molecule type" value="Genomic_DNA"/>
</dbReference>
<dbReference type="Proteomes" id="UP001057402">
    <property type="component" value="Chromosome 4"/>
</dbReference>
<protein>
    <submittedName>
        <fullName evidence="1">Uncharacterized protein</fullName>
    </submittedName>
</protein>
<evidence type="ECO:0000313" key="1">
    <source>
        <dbReference type="EMBL" id="KAI4378411.1"/>
    </source>
</evidence>
<keyword evidence="2" id="KW-1185">Reference proteome</keyword>
<reference evidence="2" key="1">
    <citation type="journal article" date="2023" name="Front. Plant Sci.">
        <title>Chromosomal-level genome assembly of Melastoma candidum provides insights into trichome evolution.</title>
        <authorList>
            <person name="Zhong Y."/>
            <person name="Wu W."/>
            <person name="Sun C."/>
            <person name="Zou P."/>
            <person name="Liu Y."/>
            <person name="Dai S."/>
            <person name="Zhou R."/>
        </authorList>
    </citation>
    <scope>NUCLEOTIDE SEQUENCE [LARGE SCALE GENOMIC DNA]</scope>
</reference>
<sequence>MAAESLPDDLWRKILEIGAKTTKNSSGFDRILSYRDICLLSITCRRFRRLSGEDSLWSHLLASDFVPLANPIPAYPSGAYKSAYRIRFEKETEKKRAAHRRAVLRKESQITQHLSRIRNLEVRLSQEVDKLKNTSDEFANLLRARQASVALNVWQPDVVVGRHKQVVMQSPVRVEARMHVVDMELKLCKKQIGILRKSRDEEKKRLDLAKKELESIMYHPLREYETNNGTTSSRKRLKK</sequence>
<comment type="caution">
    <text evidence="1">The sequence shown here is derived from an EMBL/GenBank/DDBJ whole genome shotgun (WGS) entry which is preliminary data.</text>
</comment>
<gene>
    <name evidence="1" type="ORF">MLD38_015892</name>
</gene>
<name>A0ACB9RKQ0_9MYRT</name>
<proteinExistence type="predicted"/>
<organism evidence="1 2">
    <name type="scientific">Melastoma candidum</name>
    <dbReference type="NCBI Taxonomy" id="119954"/>
    <lineage>
        <taxon>Eukaryota</taxon>
        <taxon>Viridiplantae</taxon>
        <taxon>Streptophyta</taxon>
        <taxon>Embryophyta</taxon>
        <taxon>Tracheophyta</taxon>
        <taxon>Spermatophyta</taxon>
        <taxon>Magnoliopsida</taxon>
        <taxon>eudicotyledons</taxon>
        <taxon>Gunneridae</taxon>
        <taxon>Pentapetalae</taxon>
        <taxon>rosids</taxon>
        <taxon>malvids</taxon>
        <taxon>Myrtales</taxon>
        <taxon>Melastomataceae</taxon>
        <taxon>Melastomatoideae</taxon>
        <taxon>Melastomateae</taxon>
        <taxon>Melastoma</taxon>
    </lineage>
</organism>
<accession>A0ACB9RKQ0</accession>
<evidence type="ECO:0000313" key="2">
    <source>
        <dbReference type="Proteomes" id="UP001057402"/>
    </source>
</evidence>